<evidence type="ECO:0000256" key="9">
    <source>
        <dbReference type="SAM" id="SignalP"/>
    </source>
</evidence>
<dbReference type="Gene3D" id="3.30.1380.10">
    <property type="match status" value="1"/>
</dbReference>
<dbReference type="GO" id="GO:0004252">
    <property type="term" value="F:serine-type endopeptidase activity"/>
    <property type="evidence" value="ECO:0007669"/>
    <property type="project" value="InterPro"/>
</dbReference>
<keyword evidence="3 9" id="KW-0732">Signal</keyword>
<keyword evidence="4" id="KW-0574">Periplasm</keyword>
<dbReference type="SUPFAM" id="SSF55166">
    <property type="entry name" value="Hedgehog/DD-peptidase"/>
    <property type="match status" value="1"/>
</dbReference>
<reference evidence="10 11" key="1">
    <citation type="journal article" date="2010" name="Stand. Genomic Sci.">
        <title>Complete genome sequence of Haliangium ochraceum type strain (SMP-2).</title>
        <authorList>
            <consortium name="US DOE Joint Genome Institute (JGI-PGF)"/>
            <person name="Ivanova N."/>
            <person name="Daum C."/>
            <person name="Lang E."/>
            <person name="Abt B."/>
            <person name="Kopitz M."/>
            <person name="Saunders E."/>
            <person name="Lapidus A."/>
            <person name="Lucas S."/>
            <person name="Glavina Del Rio T."/>
            <person name="Nolan M."/>
            <person name="Tice H."/>
            <person name="Copeland A."/>
            <person name="Cheng J.F."/>
            <person name="Chen F."/>
            <person name="Bruce D."/>
            <person name="Goodwin L."/>
            <person name="Pitluck S."/>
            <person name="Mavromatis K."/>
            <person name="Pati A."/>
            <person name="Mikhailova N."/>
            <person name="Chen A."/>
            <person name="Palaniappan K."/>
            <person name="Land M."/>
            <person name="Hauser L."/>
            <person name="Chang Y.J."/>
            <person name="Jeffries C.D."/>
            <person name="Detter J.C."/>
            <person name="Brettin T."/>
            <person name="Rohde M."/>
            <person name="Goker M."/>
            <person name="Bristow J."/>
            <person name="Markowitz V."/>
            <person name="Eisen J.A."/>
            <person name="Hugenholtz P."/>
            <person name="Kyrpides N.C."/>
            <person name="Klenk H.P."/>
        </authorList>
    </citation>
    <scope>NUCLEOTIDE SEQUENCE [LARGE SCALE GENOMIC DNA]</scope>
    <source>
        <strain evidence="11">DSM 14365 / CIP 107738 / JCM 11303 / AJ 13395 / SMP-2</strain>
    </source>
</reference>
<feature type="signal peptide" evidence="9">
    <location>
        <begin position="1"/>
        <end position="28"/>
    </location>
</feature>
<keyword evidence="11" id="KW-1185">Reference proteome</keyword>
<proteinExistence type="predicted"/>
<dbReference type="eggNOG" id="COG3770">
    <property type="taxonomic scope" value="Bacteria"/>
</dbReference>
<evidence type="ECO:0000256" key="2">
    <source>
        <dbReference type="ARBA" id="ARBA00022723"/>
    </source>
</evidence>
<evidence type="ECO:0000256" key="7">
    <source>
        <dbReference type="ARBA" id="ARBA00023049"/>
    </source>
</evidence>
<protein>
    <recommendedName>
        <fullName evidence="12">Penicillin-insensitive murein endopeptidase</fullName>
    </recommendedName>
</protein>
<sequence>MRCDRSLSLSCSLIATLASAALALPARADDGAMEVGHWDQIDGESLAPEPGSEPEPESEFGPEHSVSPSTSCGAANRGSLAESQALARAGIGYKIPEPWWLRGHNYGTAELVGLITRAATTVHLEHAGGVLGVADLSAADGGALPGHRSHQSGRDVDLIYYALSPDGLPLEPDGHMAYYGRAGHGRHARAPQFERDIPERYFDLARNWGLVRAMLEDPHAEVEHIFVSSRVRRWLLDYAQRAEEPEELIAQAAKVLRRPKGVDGHNDHMHVRILCSAEDIALGRCRDRIARRPRRGRRWHSRIACPAPLVSAAEQR</sequence>
<evidence type="ECO:0000313" key="10">
    <source>
        <dbReference type="EMBL" id="ACY19172.1"/>
    </source>
</evidence>
<feature type="region of interest" description="Disordered" evidence="8">
    <location>
        <begin position="42"/>
        <end position="77"/>
    </location>
</feature>
<accession>D0LT36</accession>
<dbReference type="GO" id="GO:0046872">
    <property type="term" value="F:metal ion binding"/>
    <property type="evidence" value="ECO:0007669"/>
    <property type="project" value="UniProtKB-KW"/>
</dbReference>
<evidence type="ECO:0000256" key="1">
    <source>
        <dbReference type="ARBA" id="ARBA00022670"/>
    </source>
</evidence>
<evidence type="ECO:0000256" key="3">
    <source>
        <dbReference type="ARBA" id="ARBA00022729"/>
    </source>
</evidence>
<dbReference type="OrthoDB" id="5513628at2"/>
<dbReference type="InterPro" id="IPR005073">
    <property type="entry name" value="Peptidase_M74"/>
</dbReference>
<name>D0LT36_HALO1</name>
<keyword evidence="1" id="KW-0645">Protease</keyword>
<dbReference type="RefSeq" id="WP_012831764.1">
    <property type="nucleotide sequence ID" value="NC_013440.1"/>
</dbReference>
<dbReference type="STRING" id="502025.Hoch_6708"/>
<dbReference type="KEGG" id="hoh:Hoch_6708"/>
<dbReference type="GO" id="GO:0006508">
    <property type="term" value="P:proteolysis"/>
    <property type="evidence" value="ECO:0007669"/>
    <property type="project" value="UniProtKB-KW"/>
</dbReference>
<dbReference type="Pfam" id="PF03411">
    <property type="entry name" value="Peptidase_M74"/>
    <property type="match status" value="1"/>
</dbReference>
<keyword evidence="6" id="KW-0862">Zinc</keyword>
<organism evidence="10 11">
    <name type="scientific">Haliangium ochraceum (strain DSM 14365 / JCM 11303 / SMP-2)</name>
    <dbReference type="NCBI Taxonomy" id="502025"/>
    <lineage>
        <taxon>Bacteria</taxon>
        <taxon>Pseudomonadati</taxon>
        <taxon>Myxococcota</taxon>
        <taxon>Polyangia</taxon>
        <taxon>Haliangiales</taxon>
        <taxon>Kofleriaceae</taxon>
        <taxon>Haliangium</taxon>
    </lineage>
</organism>
<keyword evidence="2" id="KW-0479">Metal-binding</keyword>
<dbReference type="HOGENOM" id="CLU_879323_0_0_7"/>
<evidence type="ECO:0000256" key="6">
    <source>
        <dbReference type="ARBA" id="ARBA00022833"/>
    </source>
</evidence>
<dbReference type="GO" id="GO:0008237">
    <property type="term" value="F:metallopeptidase activity"/>
    <property type="evidence" value="ECO:0007669"/>
    <property type="project" value="UniProtKB-KW"/>
</dbReference>
<dbReference type="GO" id="GO:0030288">
    <property type="term" value="C:outer membrane-bounded periplasmic space"/>
    <property type="evidence" value="ECO:0007669"/>
    <property type="project" value="InterPro"/>
</dbReference>
<keyword evidence="7" id="KW-0482">Metalloprotease</keyword>
<dbReference type="AlphaFoldDB" id="D0LT36"/>
<keyword evidence="5" id="KW-0378">Hydrolase</keyword>
<evidence type="ECO:0008006" key="12">
    <source>
        <dbReference type="Google" id="ProtNLM"/>
    </source>
</evidence>
<evidence type="ECO:0000256" key="4">
    <source>
        <dbReference type="ARBA" id="ARBA00022764"/>
    </source>
</evidence>
<gene>
    <name evidence="10" type="ordered locus">Hoch_6708</name>
</gene>
<dbReference type="Proteomes" id="UP000001880">
    <property type="component" value="Chromosome"/>
</dbReference>
<feature type="chain" id="PRO_5003011524" description="Penicillin-insensitive murein endopeptidase" evidence="9">
    <location>
        <begin position="29"/>
        <end position="316"/>
    </location>
</feature>
<dbReference type="EMBL" id="CP001804">
    <property type="protein sequence ID" value="ACY19172.1"/>
    <property type="molecule type" value="Genomic_DNA"/>
</dbReference>
<evidence type="ECO:0000256" key="8">
    <source>
        <dbReference type="SAM" id="MobiDB-lite"/>
    </source>
</evidence>
<evidence type="ECO:0000256" key="5">
    <source>
        <dbReference type="ARBA" id="ARBA00022801"/>
    </source>
</evidence>
<dbReference type="InterPro" id="IPR009045">
    <property type="entry name" value="Zn_M74/Hedgehog-like"/>
</dbReference>
<evidence type="ECO:0000313" key="11">
    <source>
        <dbReference type="Proteomes" id="UP000001880"/>
    </source>
</evidence>